<dbReference type="EMBL" id="BASE01000081">
    <property type="protein sequence ID" value="GAM15385.1"/>
    <property type="molecule type" value="Genomic_DNA"/>
</dbReference>
<dbReference type="Gene3D" id="3.40.50.620">
    <property type="entry name" value="HUPs"/>
    <property type="match status" value="1"/>
</dbReference>
<sequence>MFKRILLASDGSDHSVRAAKKAVELAKLTGDSEITVVYVVDGQTSKEDVLHNTDRTVVEEKRKIRLQPVTNMLEEASLNFRYEKLLGEPGPSIVDYANKNQFDVVVLGSRGLNGLQEMVLGSVSHKVAKRVKAPVLIVK</sequence>
<dbReference type="PANTHER" id="PTHR46268">
    <property type="entry name" value="STRESS RESPONSE PROTEIN NHAX"/>
    <property type="match status" value="1"/>
</dbReference>
<proteinExistence type="inferred from homology"/>
<dbReference type="InterPro" id="IPR014729">
    <property type="entry name" value="Rossmann-like_a/b/a_fold"/>
</dbReference>
<dbReference type="CDD" id="cd00293">
    <property type="entry name" value="USP-like"/>
    <property type="match status" value="1"/>
</dbReference>
<reference evidence="3 4" key="1">
    <citation type="submission" date="2013-06" db="EMBL/GenBank/DDBJ databases">
        <title>Whole genome shotgun sequence of Bacillus selenatarsenatis SF-1.</title>
        <authorList>
            <person name="Kuroda M."/>
            <person name="Sei K."/>
            <person name="Yamashita M."/>
            <person name="Ike M."/>
        </authorList>
    </citation>
    <scope>NUCLEOTIDE SEQUENCE [LARGE SCALE GENOMIC DNA]</scope>
    <source>
        <strain evidence="3 4">SF-1</strain>
    </source>
</reference>
<feature type="domain" description="UspA" evidence="2">
    <location>
        <begin position="1"/>
        <end position="139"/>
    </location>
</feature>
<dbReference type="InterPro" id="IPR006016">
    <property type="entry name" value="UspA"/>
</dbReference>
<accession>A0A0A8X604</accession>
<dbReference type="RefSeq" id="WP_041967041.1">
    <property type="nucleotide sequence ID" value="NZ_BASE01000081.1"/>
</dbReference>
<dbReference type="STRING" id="1321606.SAMD00020551_3542"/>
<gene>
    <name evidence="3" type="ORF">SAMD00020551_3542</name>
</gene>
<dbReference type="Proteomes" id="UP000031014">
    <property type="component" value="Unassembled WGS sequence"/>
</dbReference>
<organism evidence="3 4">
    <name type="scientific">Mesobacillus selenatarsenatis (strain DSM 18680 / JCM 14380 / FERM P-15431 / SF-1)</name>
    <dbReference type="NCBI Taxonomy" id="1321606"/>
    <lineage>
        <taxon>Bacteria</taxon>
        <taxon>Bacillati</taxon>
        <taxon>Bacillota</taxon>
        <taxon>Bacilli</taxon>
        <taxon>Bacillales</taxon>
        <taxon>Bacillaceae</taxon>
        <taxon>Mesobacillus</taxon>
    </lineage>
</organism>
<dbReference type="PANTHER" id="PTHR46268:SF6">
    <property type="entry name" value="UNIVERSAL STRESS PROTEIN UP12"/>
    <property type="match status" value="1"/>
</dbReference>
<dbReference type="SUPFAM" id="SSF52402">
    <property type="entry name" value="Adenine nucleotide alpha hydrolases-like"/>
    <property type="match status" value="1"/>
</dbReference>
<keyword evidence="4" id="KW-1185">Reference proteome</keyword>
<dbReference type="Pfam" id="PF00582">
    <property type="entry name" value="Usp"/>
    <property type="match status" value="1"/>
</dbReference>
<dbReference type="InterPro" id="IPR006015">
    <property type="entry name" value="Universal_stress_UspA"/>
</dbReference>
<name>A0A0A8X604_MESS1</name>
<evidence type="ECO:0000256" key="1">
    <source>
        <dbReference type="ARBA" id="ARBA00008791"/>
    </source>
</evidence>
<protein>
    <submittedName>
        <fullName evidence="3">Universal stress protein family</fullName>
    </submittedName>
</protein>
<dbReference type="AlphaFoldDB" id="A0A0A8X604"/>
<evidence type="ECO:0000313" key="3">
    <source>
        <dbReference type="EMBL" id="GAM15385.1"/>
    </source>
</evidence>
<comment type="similarity">
    <text evidence="1">Belongs to the universal stress protein A family.</text>
</comment>
<evidence type="ECO:0000259" key="2">
    <source>
        <dbReference type="Pfam" id="PF00582"/>
    </source>
</evidence>
<dbReference type="PRINTS" id="PR01438">
    <property type="entry name" value="UNVRSLSTRESS"/>
</dbReference>
<dbReference type="OrthoDB" id="9777884at2"/>
<evidence type="ECO:0000313" key="4">
    <source>
        <dbReference type="Proteomes" id="UP000031014"/>
    </source>
</evidence>
<comment type="caution">
    <text evidence="3">The sequence shown here is derived from an EMBL/GenBank/DDBJ whole genome shotgun (WGS) entry which is preliminary data.</text>
</comment>